<organism evidence="2 3">
    <name type="scientific">Phakopsora pachyrhizi</name>
    <name type="common">Asian soybean rust disease fungus</name>
    <dbReference type="NCBI Taxonomy" id="170000"/>
    <lineage>
        <taxon>Eukaryota</taxon>
        <taxon>Fungi</taxon>
        <taxon>Dikarya</taxon>
        <taxon>Basidiomycota</taxon>
        <taxon>Pucciniomycotina</taxon>
        <taxon>Pucciniomycetes</taxon>
        <taxon>Pucciniales</taxon>
        <taxon>Phakopsoraceae</taxon>
        <taxon>Phakopsora</taxon>
    </lineage>
</organism>
<sequence length="60" mass="6522">MTNRTLVVDVEPPNNSEPQIRQLPTPTTPSDARIIALVLASMGVQSSFKGVVRNLLVFMA</sequence>
<gene>
    <name evidence="2" type="ORF">PPACK8108_LOCUS5892</name>
</gene>
<proteinExistence type="predicted"/>
<feature type="region of interest" description="Disordered" evidence="1">
    <location>
        <begin position="1"/>
        <end position="27"/>
    </location>
</feature>
<feature type="compositionally biased region" description="Polar residues" evidence="1">
    <location>
        <begin position="13"/>
        <end position="27"/>
    </location>
</feature>
<dbReference type="AlphaFoldDB" id="A0AAV0ATW8"/>
<evidence type="ECO:0000256" key="1">
    <source>
        <dbReference type="SAM" id="MobiDB-lite"/>
    </source>
</evidence>
<accession>A0AAV0ATW8</accession>
<name>A0AAV0ATW8_PHAPC</name>
<reference evidence="2" key="1">
    <citation type="submission" date="2022-06" db="EMBL/GenBank/DDBJ databases">
        <authorList>
            <consortium name="SYNGENTA / RWTH Aachen University"/>
        </authorList>
    </citation>
    <scope>NUCLEOTIDE SEQUENCE</scope>
</reference>
<comment type="caution">
    <text evidence="2">The sequence shown here is derived from an EMBL/GenBank/DDBJ whole genome shotgun (WGS) entry which is preliminary data.</text>
</comment>
<keyword evidence="3" id="KW-1185">Reference proteome</keyword>
<dbReference type="Proteomes" id="UP001153365">
    <property type="component" value="Unassembled WGS sequence"/>
</dbReference>
<evidence type="ECO:0000313" key="3">
    <source>
        <dbReference type="Proteomes" id="UP001153365"/>
    </source>
</evidence>
<protein>
    <submittedName>
        <fullName evidence="2">Uncharacterized protein</fullName>
    </submittedName>
</protein>
<evidence type="ECO:0000313" key="2">
    <source>
        <dbReference type="EMBL" id="CAH7671130.1"/>
    </source>
</evidence>
<dbReference type="EMBL" id="CALTRL010001137">
    <property type="protein sequence ID" value="CAH7671130.1"/>
    <property type="molecule type" value="Genomic_DNA"/>
</dbReference>